<dbReference type="Proteomes" id="UP000247892">
    <property type="component" value="Unassembled WGS sequence"/>
</dbReference>
<dbReference type="Pfam" id="PF00378">
    <property type="entry name" value="ECH_1"/>
    <property type="match status" value="1"/>
</dbReference>
<proteinExistence type="predicted"/>
<dbReference type="EMBL" id="MASU01000019">
    <property type="protein sequence ID" value="PXY18718.1"/>
    <property type="molecule type" value="Genomic_DNA"/>
</dbReference>
<dbReference type="InterPro" id="IPR029045">
    <property type="entry name" value="ClpP/crotonase-like_dom_sf"/>
</dbReference>
<reference evidence="1 2" key="1">
    <citation type="submission" date="2016-07" db="EMBL/GenBank/DDBJ databases">
        <title>Draft genome sequence of Prauserella sp. YIM 121212, isolated from alkaline soil.</title>
        <authorList>
            <person name="Ruckert C."/>
            <person name="Albersmeier A."/>
            <person name="Jiang C.-L."/>
            <person name="Jiang Y."/>
            <person name="Kalinowski J."/>
            <person name="Schneider O."/>
            <person name="Winkler A."/>
            <person name="Zotchev S.B."/>
        </authorList>
    </citation>
    <scope>NUCLEOTIDE SEQUENCE [LARGE SCALE GENOMIC DNA]</scope>
    <source>
        <strain evidence="1 2">YIM 121212</strain>
    </source>
</reference>
<sequence length="130" mass="13496">MANVATLGFHRGFGLSVTLSRIVGAQPAAEPLCNGRRSPGDEALRPGLAGRLAEPGRVREAALTLTRAIAASAPLAVASIRATLRAGLADAVGQALERELTEQARLGATEDCAEGVAAARERREPTFRGR</sequence>
<dbReference type="RefSeq" id="WP_245960158.1">
    <property type="nucleotide sequence ID" value="NZ_JBHVKT010000003.1"/>
</dbReference>
<dbReference type="PANTHER" id="PTHR43459">
    <property type="entry name" value="ENOYL-COA HYDRATASE"/>
    <property type="match status" value="1"/>
</dbReference>
<evidence type="ECO:0000313" key="1">
    <source>
        <dbReference type="EMBL" id="PXY18718.1"/>
    </source>
</evidence>
<dbReference type="InterPro" id="IPR001753">
    <property type="entry name" value="Enoyl-CoA_hydra/iso"/>
</dbReference>
<dbReference type="PANTHER" id="PTHR43459:SF1">
    <property type="entry name" value="EG:BACN32G11.4 PROTEIN"/>
    <property type="match status" value="1"/>
</dbReference>
<keyword evidence="2" id="KW-1185">Reference proteome</keyword>
<evidence type="ECO:0008006" key="3">
    <source>
        <dbReference type="Google" id="ProtNLM"/>
    </source>
</evidence>
<name>A0A318LAH2_9PSEU</name>
<comment type="caution">
    <text evidence="1">The sequence shown here is derived from an EMBL/GenBank/DDBJ whole genome shotgun (WGS) entry which is preliminary data.</text>
</comment>
<accession>A0A318LAH2</accession>
<organism evidence="1 2">
    <name type="scientific">Prauserella flavalba</name>
    <dbReference type="NCBI Taxonomy" id="1477506"/>
    <lineage>
        <taxon>Bacteria</taxon>
        <taxon>Bacillati</taxon>
        <taxon>Actinomycetota</taxon>
        <taxon>Actinomycetes</taxon>
        <taxon>Pseudonocardiales</taxon>
        <taxon>Pseudonocardiaceae</taxon>
        <taxon>Prauserella</taxon>
    </lineage>
</organism>
<dbReference type="AlphaFoldDB" id="A0A318LAH2"/>
<dbReference type="Gene3D" id="3.90.226.10">
    <property type="entry name" value="2-enoyl-CoA Hydratase, Chain A, domain 1"/>
    <property type="match status" value="1"/>
</dbReference>
<gene>
    <name evidence="1" type="ORF">BA062_34495</name>
</gene>
<evidence type="ECO:0000313" key="2">
    <source>
        <dbReference type="Proteomes" id="UP000247892"/>
    </source>
</evidence>
<dbReference type="GO" id="GO:0003824">
    <property type="term" value="F:catalytic activity"/>
    <property type="evidence" value="ECO:0007669"/>
    <property type="project" value="UniProtKB-ARBA"/>
</dbReference>
<dbReference type="SUPFAM" id="SSF52096">
    <property type="entry name" value="ClpP/crotonase"/>
    <property type="match status" value="1"/>
</dbReference>
<protein>
    <recommendedName>
        <fullName evidence="3">Enoyl-CoA hydratase/isomerase</fullName>
    </recommendedName>
</protein>